<evidence type="ECO:0000256" key="1">
    <source>
        <dbReference type="ARBA" id="ARBA00023125"/>
    </source>
</evidence>
<evidence type="ECO:0000256" key="2">
    <source>
        <dbReference type="HAMAP-Rule" id="MF_00984"/>
    </source>
</evidence>
<dbReference type="CDD" id="cd04496">
    <property type="entry name" value="SSB_OBF"/>
    <property type="match status" value="1"/>
</dbReference>
<evidence type="ECO:0000256" key="3">
    <source>
        <dbReference type="PIRNR" id="PIRNR002070"/>
    </source>
</evidence>
<comment type="caution">
    <text evidence="2">Lacks conserved residue(s) required for the propagation of feature annotation.</text>
</comment>
<dbReference type="GO" id="GO:0009295">
    <property type="term" value="C:nucleoid"/>
    <property type="evidence" value="ECO:0007669"/>
    <property type="project" value="TreeGrafter"/>
</dbReference>
<evidence type="ECO:0000313" key="4">
    <source>
        <dbReference type="EMBL" id="HGF33706.1"/>
    </source>
</evidence>
<keyword evidence="1 2" id="KW-0238">DNA-binding</keyword>
<dbReference type="GO" id="GO:0003697">
    <property type="term" value="F:single-stranded DNA binding"/>
    <property type="evidence" value="ECO:0007669"/>
    <property type="project" value="UniProtKB-UniRule"/>
</dbReference>
<dbReference type="PANTHER" id="PTHR10302">
    <property type="entry name" value="SINGLE-STRANDED DNA-BINDING PROTEIN"/>
    <property type="match status" value="1"/>
</dbReference>
<dbReference type="InterPro" id="IPR011344">
    <property type="entry name" value="ssDNA-bd"/>
</dbReference>
<sequence>MFNCVTLVGYVGKDPVTKLTGGTAVSRFPLATTERRVDKNGVRQEETQWHTLVAWGRLAELADEHLHKGSKLLVEGKLTYREYEDRSGQKRNITEIIVRRLVFLDNRKREEGSRKISSFRVCK</sequence>
<organism evidence="4">
    <name type="scientific">Desulfobacca acetoxidans</name>
    <dbReference type="NCBI Taxonomy" id="60893"/>
    <lineage>
        <taxon>Bacteria</taxon>
        <taxon>Pseudomonadati</taxon>
        <taxon>Thermodesulfobacteriota</taxon>
        <taxon>Desulfobaccia</taxon>
        <taxon>Desulfobaccales</taxon>
        <taxon>Desulfobaccaceae</taxon>
        <taxon>Desulfobacca</taxon>
    </lineage>
</organism>
<gene>
    <name evidence="4" type="primary">ssb</name>
    <name evidence="4" type="ORF">ENW96_04850</name>
</gene>
<dbReference type="InterPro" id="IPR012340">
    <property type="entry name" value="NA-bd_OB-fold"/>
</dbReference>
<dbReference type="PROSITE" id="PS50935">
    <property type="entry name" value="SSB"/>
    <property type="match status" value="1"/>
</dbReference>
<dbReference type="Pfam" id="PF00436">
    <property type="entry name" value="SSB"/>
    <property type="match status" value="1"/>
</dbReference>
<dbReference type="PANTHER" id="PTHR10302:SF0">
    <property type="entry name" value="SINGLE-STRANDED DNA-BINDING PROTEIN, MITOCHONDRIAL"/>
    <property type="match status" value="1"/>
</dbReference>
<dbReference type="GO" id="GO:0006260">
    <property type="term" value="P:DNA replication"/>
    <property type="evidence" value="ECO:0007669"/>
    <property type="project" value="InterPro"/>
</dbReference>
<comment type="caution">
    <text evidence="4">The sequence shown here is derived from an EMBL/GenBank/DDBJ whole genome shotgun (WGS) entry which is preliminary data.</text>
</comment>
<dbReference type="SUPFAM" id="SSF50249">
    <property type="entry name" value="Nucleic acid-binding proteins"/>
    <property type="match status" value="1"/>
</dbReference>
<proteinExistence type="inferred from homology"/>
<reference evidence="4" key="1">
    <citation type="journal article" date="2020" name="mSystems">
        <title>Genome- and Community-Level Interaction Insights into Carbon Utilization and Element Cycling Functions of Hydrothermarchaeota in Hydrothermal Sediment.</title>
        <authorList>
            <person name="Zhou Z."/>
            <person name="Liu Y."/>
            <person name="Xu W."/>
            <person name="Pan J."/>
            <person name="Luo Z.H."/>
            <person name="Li M."/>
        </authorList>
    </citation>
    <scope>NUCLEOTIDE SEQUENCE [LARGE SCALE GENOMIC DNA]</scope>
    <source>
        <strain evidence="4">SpSt-897</strain>
    </source>
</reference>
<dbReference type="InterPro" id="IPR000424">
    <property type="entry name" value="Primosome_PriB/ssb"/>
</dbReference>
<protein>
    <recommendedName>
        <fullName evidence="2 3">Single-stranded DNA-binding protein</fullName>
        <shortName evidence="2">SSB</shortName>
    </recommendedName>
</protein>
<dbReference type="NCBIfam" id="TIGR00621">
    <property type="entry name" value="ssb"/>
    <property type="match status" value="1"/>
</dbReference>
<comment type="subunit">
    <text evidence="2">Homotetramer.</text>
</comment>
<accession>A0A7C3Z0J8</accession>
<dbReference type="PIRSF" id="PIRSF002070">
    <property type="entry name" value="SSB"/>
    <property type="match status" value="1"/>
</dbReference>
<dbReference type="AlphaFoldDB" id="A0A7C3Z0J8"/>
<dbReference type="HAMAP" id="MF_00984">
    <property type="entry name" value="SSB"/>
    <property type="match status" value="1"/>
</dbReference>
<name>A0A7C3Z0J8_9BACT</name>
<dbReference type="Gene3D" id="2.40.50.140">
    <property type="entry name" value="Nucleic acid-binding proteins"/>
    <property type="match status" value="1"/>
</dbReference>
<dbReference type="EMBL" id="DTMF01000128">
    <property type="protein sequence ID" value="HGF33706.1"/>
    <property type="molecule type" value="Genomic_DNA"/>
</dbReference>